<dbReference type="Proteomes" id="UP001187192">
    <property type="component" value="Unassembled WGS sequence"/>
</dbReference>
<comment type="caution">
    <text evidence="2">The sequence shown here is derived from an EMBL/GenBank/DDBJ whole genome shotgun (WGS) entry which is preliminary data.</text>
</comment>
<name>A0AA88DVY7_FICCA</name>
<dbReference type="EMBL" id="BTGU01000098">
    <property type="protein sequence ID" value="GMN60329.1"/>
    <property type="molecule type" value="Genomic_DNA"/>
</dbReference>
<reference evidence="2" key="1">
    <citation type="submission" date="2023-07" db="EMBL/GenBank/DDBJ databases">
        <title>draft genome sequence of fig (Ficus carica).</title>
        <authorList>
            <person name="Takahashi T."/>
            <person name="Nishimura K."/>
        </authorList>
    </citation>
    <scope>NUCLEOTIDE SEQUENCE</scope>
</reference>
<dbReference type="AlphaFoldDB" id="A0AA88DVY7"/>
<gene>
    <name evidence="2" type="ORF">TIFTF001_029423</name>
</gene>
<feature type="chain" id="PRO_5041737332" evidence="1">
    <location>
        <begin position="23"/>
        <end position="70"/>
    </location>
</feature>
<evidence type="ECO:0000256" key="1">
    <source>
        <dbReference type="SAM" id="SignalP"/>
    </source>
</evidence>
<evidence type="ECO:0000313" key="3">
    <source>
        <dbReference type="Proteomes" id="UP001187192"/>
    </source>
</evidence>
<protein>
    <submittedName>
        <fullName evidence="2">Uncharacterized protein</fullName>
    </submittedName>
</protein>
<accession>A0AA88DVY7</accession>
<keyword evidence="3" id="KW-1185">Reference proteome</keyword>
<feature type="signal peptide" evidence="1">
    <location>
        <begin position="1"/>
        <end position="22"/>
    </location>
</feature>
<sequence length="70" mass="7468">MSFSLHTLFLSILASLSTGSTSSPSLSAQTRWQTEDLCNVTATITAPVDLVTMIEDLSDATAAHGIRDRN</sequence>
<evidence type="ECO:0000313" key="2">
    <source>
        <dbReference type="EMBL" id="GMN60329.1"/>
    </source>
</evidence>
<organism evidence="2 3">
    <name type="scientific">Ficus carica</name>
    <name type="common">Common fig</name>
    <dbReference type="NCBI Taxonomy" id="3494"/>
    <lineage>
        <taxon>Eukaryota</taxon>
        <taxon>Viridiplantae</taxon>
        <taxon>Streptophyta</taxon>
        <taxon>Embryophyta</taxon>
        <taxon>Tracheophyta</taxon>
        <taxon>Spermatophyta</taxon>
        <taxon>Magnoliopsida</taxon>
        <taxon>eudicotyledons</taxon>
        <taxon>Gunneridae</taxon>
        <taxon>Pentapetalae</taxon>
        <taxon>rosids</taxon>
        <taxon>fabids</taxon>
        <taxon>Rosales</taxon>
        <taxon>Moraceae</taxon>
        <taxon>Ficeae</taxon>
        <taxon>Ficus</taxon>
    </lineage>
</organism>
<proteinExistence type="predicted"/>
<keyword evidence="1" id="KW-0732">Signal</keyword>